<proteinExistence type="predicted"/>
<name>A0A841JU58_9BACT</name>
<dbReference type="Proteomes" id="UP000538666">
    <property type="component" value="Unassembled WGS sequence"/>
</dbReference>
<sequence length="102" mass="10856">MVSQTGLTSTARVALIGSLASLKQKLGNLDRFAAWCMSKIGFRRLLVYAFHLMMNGAAVAQKLLRSVDGVSHTKTPYAGGEHLPALLRNSPAEGKVGTLSTV</sequence>
<evidence type="ECO:0000313" key="2">
    <source>
        <dbReference type="Proteomes" id="UP000538666"/>
    </source>
</evidence>
<dbReference type="AlphaFoldDB" id="A0A841JU58"/>
<dbReference type="RefSeq" id="WP_156185962.1">
    <property type="nucleotide sequence ID" value="NZ_JACHEK010000005.1"/>
</dbReference>
<organism evidence="1 2">
    <name type="scientific">Silvibacterium bohemicum</name>
    <dbReference type="NCBI Taxonomy" id="1577686"/>
    <lineage>
        <taxon>Bacteria</taxon>
        <taxon>Pseudomonadati</taxon>
        <taxon>Acidobacteriota</taxon>
        <taxon>Terriglobia</taxon>
        <taxon>Terriglobales</taxon>
        <taxon>Acidobacteriaceae</taxon>
        <taxon>Silvibacterium</taxon>
    </lineage>
</organism>
<gene>
    <name evidence="1" type="ORF">HNQ77_002646</name>
</gene>
<keyword evidence="2" id="KW-1185">Reference proteome</keyword>
<reference evidence="1 2" key="1">
    <citation type="submission" date="2020-08" db="EMBL/GenBank/DDBJ databases">
        <title>Genomic Encyclopedia of Type Strains, Phase IV (KMG-IV): sequencing the most valuable type-strain genomes for metagenomic binning, comparative biology and taxonomic classification.</title>
        <authorList>
            <person name="Goeker M."/>
        </authorList>
    </citation>
    <scope>NUCLEOTIDE SEQUENCE [LARGE SCALE GENOMIC DNA]</scope>
    <source>
        <strain evidence="1 2">DSM 103733</strain>
    </source>
</reference>
<dbReference type="EMBL" id="JACHEK010000005">
    <property type="protein sequence ID" value="MBB6144690.1"/>
    <property type="molecule type" value="Genomic_DNA"/>
</dbReference>
<accession>A0A841JU58</accession>
<evidence type="ECO:0000313" key="1">
    <source>
        <dbReference type="EMBL" id="MBB6144690.1"/>
    </source>
</evidence>
<comment type="caution">
    <text evidence="1">The sequence shown here is derived from an EMBL/GenBank/DDBJ whole genome shotgun (WGS) entry which is preliminary data.</text>
</comment>
<protein>
    <submittedName>
        <fullName evidence="1">Uncharacterized protein</fullName>
    </submittedName>
</protein>